<accession>A0AAV1JE66</accession>
<comment type="caution">
    <text evidence="1">The sequence shown here is derived from an EMBL/GenBank/DDBJ whole genome shotgun (WGS) entry which is preliminary data.</text>
</comment>
<dbReference type="Pfam" id="PF15868">
    <property type="entry name" value="MBF2"/>
    <property type="match status" value="1"/>
</dbReference>
<reference evidence="1 2" key="1">
    <citation type="submission" date="2023-11" db="EMBL/GenBank/DDBJ databases">
        <authorList>
            <person name="Okamura Y."/>
        </authorList>
    </citation>
    <scope>NUCLEOTIDE SEQUENCE [LARGE SCALE GENOMIC DNA]</scope>
</reference>
<evidence type="ECO:0000313" key="2">
    <source>
        <dbReference type="Proteomes" id="UP001497472"/>
    </source>
</evidence>
<protein>
    <submittedName>
        <fullName evidence="1">Uncharacterized protein</fullName>
    </submittedName>
</protein>
<proteinExistence type="predicted"/>
<dbReference type="AlphaFoldDB" id="A0AAV1JE66"/>
<evidence type="ECO:0000313" key="1">
    <source>
        <dbReference type="EMBL" id="CAK1547759.1"/>
    </source>
</evidence>
<dbReference type="EMBL" id="CAVLEF010000009">
    <property type="protein sequence ID" value="CAK1547759.1"/>
    <property type="molecule type" value="Genomic_DNA"/>
</dbReference>
<dbReference type="PANTHER" id="PTHR37685">
    <property type="entry name" value="GEO11136P1-RELATED"/>
    <property type="match status" value="1"/>
</dbReference>
<gene>
    <name evidence="1" type="ORF">LNINA_LOCUS7213</name>
</gene>
<dbReference type="Proteomes" id="UP001497472">
    <property type="component" value="Unassembled WGS sequence"/>
</dbReference>
<dbReference type="InterPro" id="IPR031734">
    <property type="entry name" value="MBF2"/>
</dbReference>
<dbReference type="PANTHER" id="PTHR37685:SF1">
    <property type="entry name" value="GEO11136P1-RELATED"/>
    <property type="match status" value="1"/>
</dbReference>
<organism evidence="1 2">
    <name type="scientific">Leptosia nina</name>
    <dbReference type="NCBI Taxonomy" id="320188"/>
    <lineage>
        <taxon>Eukaryota</taxon>
        <taxon>Metazoa</taxon>
        <taxon>Ecdysozoa</taxon>
        <taxon>Arthropoda</taxon>
        <taxon>Hexapoda</taxon>
        <taxon>Insecta</taxon>
        <taxon>Pterygota</taxon>
        <taxon>Neoptera</taxon>
        <taxon>Endopterygota</taxon>
        <taxon>Lepidoptera</taxon>
        <taxon>Glossata</taxon>
        <taxon>Ditrysia</taxon>
        <taxon>Papilionoidea</taxon>
        <taxon>Pieridae</taxon>
        <taxon>Pierinae</taxon>
        <taxon>Leptosia</taxon>
    </lineage>
</organism>
<name>A0AAV1JE66_9NEOP</name>
<sequence>MFVRTSVIEFPEKGQQNLVNIKAIYVKDNARNGTGGYATISSGGVGERFVVINLKSNRSYGFNFTTTIYG</sequence>
<keyword evidence="2" id="KW-1185">Reference proteome</keyword>